<protein>
    <submittedName>
        <fullName evidence="2">Uncharacterized protein</fullName>
    </submittedName>
</protein>
<gene>
    <name evidence="2" type="ORF">J2S66_006543</name>
</gene>
<organism evidence="2 3">
    <name type="scientific">Saccharothrix longispora</name>
    <dbReference type="NCBI Taxonomy" id="33920"/>
    <lineage>
        <taxon>Bacteria</taxon>
        <taxon>Bacillati</taxon>
        <taxon>Actinomycetota</taxon>
        <taxon>Actinomycetes</taxon>
        <taxon>Pseudonocardiales</taxon>
        <taxon>Pseudonocardiaceae</taxon>
        <taxon>Saccharothrix</taxon>
    </lineage>
</organism>
<dbReference type="RefSeq" id="WP_310312306.1">
    <property type="nucleotide sequence ID" value="NZ_BAAAXB010000001.1"/>
</dbReference>
<reference evidence="2 3" key="1">
    <citation type="submission" date="2023-07" db="EMBL/GenBank/DDBJ databases">
        <title>Sequencing the genomes of 1000 actinobacteria strains.</title>
        <authorList>
            <person name="Klenk H.-P."/>
        </authorList>
    </citation>
    <scope>NUCLEOTIDE SEQUENCE [LARGE SCALE GENOMIC DNA]</scope>
    <source>
        <strain evidence="2 3">DSM 43749</strain>
    </source>
</reference>
<evidence type="ECO:0000313" key="3">
    <source>
        <dbReference type="Proteomes" id="UP001268819"/>
    </source>
</evidence>
<keyword evidence="3" id="KW-1185">Reference proteome</keyword>
<comment type="caution">
    <text evidence="2">The sequence shown here is derived from an EMBL/GenBank/DDBJ whole genome shotgun (WGS) entry which is preliminary data.</text>
</comment>
<evidence type="ECO:0000313" key="2">
    <source>
        <dbReference type="EMBL" id="MDR6598159.1"/>
    </source>
</evidence>
<dbReference type="EMBL" id="JAVDSG010000001">
    <property type="protein sequence ID" value="MDR6598159.1"/>
    <property type="molecule type" value="Genomic_DNA"/>
</dbReference>
<dbReference type="Proteomes" id="UP001268819">
    <property type="component" value="Unassembled WGS sequence"/>
</dbReference>
<sequence length="58" mass="6501">MSTAHAAPPRYGKAMTGLPDWTRPPSEEGWFAEDLDRLHGAPAHTESPTHSKPRHRRT</sequence>
<proteinExistence type="predicted"/>
<feature type="region of interest" description="Disordered" evidence="1">
    <location>
        <begin position="1"/>
        <end position="58"/>
    </location>
</feature>
<accession>A0ABU1Q5K5</accession>
<evidence type="ECO:0000256" key="1">
    <source>
        <dbReference type="SAM" id="MobiDB-lite"/>
    </source>
</evidence>
<name>A0ABU1Q5K5_9PSEU</name>